<organism evidence="8">
    <name type="scientific">bioreactor metagenome</name>
    <dbReference type="NCBI Taxonomy" id="1076179"/>
    <lineage>
        <taxon>unclassified sequences</taxon>
        <taxon>metagenomes</taxon>
        <taxon>ecological metagenomes</taxon>
    </lineage>
</organism>
<feature type="transmembrane region" description="Helical" evidence="6">
    <location>
        <begin position="12"/>
        <end position="36"/>
    </location>
</feature>
<dbReference type="PANTHER" id="PTHR42709">
    <property type="entry name" value="ALKALINE PHOSPHATASE LIKE PROTEIN"/>
    <property type="match status" value="1"/>
</dbReference>
<comment type="subcellular location">
    <subcellularLocation>
        <location evidence="1">Cell membrane</location>
        <topology evidence="1">Multi-pass membrane protein</topology>
    </subcellularLocation>
</comment>
<keyword evidence="2" id="KW-1003">Cell membrane</keyword>
<proteinExistence type="predicted"/>
<evidence type="ECO:0000256" key="1">
    <source>
        <dbReference type="ARBA" id="ARBA00004651"/>
    </source>
</evidence>
<feature type="domain" description="VTT" evidence="7">
    <location>
        <begin position="38"/>
        <end position="163"/>
    </location>
</feature>
<feature type="transmembrane region" description="Helical" evidence="6">
    <location>
        <begin position="56"/>
        <end position="80"/>
    </location>
</feature>
<keyword evidence="4 6" id="KW-1133">Transmembrane helix</keyword>
<dbReference type="InterPro" id="IPR051311">
    <property type="entry name" value="DedA_domain"/>
</dbReference>
<evidence type="ECO:0000313" key="8">
    <source>
        <dbReference type="EMBL" id="MPL99163.1"/>
    </source>
</evidence>
<name>A0A644W9Q8_9ZZZZ</name>
<gene>
    <name evidence="8" type="ORF">SDC9_45379</name>
</gene>
<sequence>MIMGITAKIAMWATAFIFSTGYIGIFILMVMESMVLPVPSEAVMPFAGFNIADGELTWSGVILAATLGSIVGSLISYYIGYYGGKPFIKRFGKYLLLNQHHLELSERFFSKRGEITILIARFVPIVRHLISIPAGFGKMNLTRFLIFTIIGAGIWNAFLTWVGFILRENWEEVMKYSHIIDLVVLAVLGGAFLFYVYKIIKSRKKQVTSAE</sequence>
<evidence type="ECO:0000256" key="4">
    <source>
        <dbReference type="ARBA" id="ARBA00022989"/>
    </source>
</evidence>
<accession>A0A644W9Q8</accession>
<feature type="transmembrane region" description="Helical" evidence="6">
    <location>
        <begin position="144"/>
        <end position="166"/>
    </location>
</feature>
<dbReference type="PANTHER" id="PTHR42709:SF6">
    <property type="entry name" value="UNDECAPRENYL PHOSPHATE TRANSPORTER A"/>
    <property type="match status" value="1"/>
</dbReference>
<comment type="caution">
    <text evidence="8">The sequence shown here is derived from an EMBL/GenBank/DDBJ whole genome shotgun (WGS) entry which is preliminary data.</text>
</comment>
<keyword evidence="5 6" id="KW-0472">Membrane</keyword>
<evidence type="ECO:0000256" key="6">
    <source>
        <dbReference type="SAM" id="Phobius"/>
    </source>
</evidence>
<dbReference type="InterPro" id="IPR032816">
    <property type="entry name" value="VTT_dom"/>
</dbReference>
<dbReference type="EMBL" id="VSSQ01000650">
    <property type="protein sequence ID" value="MPL99163.1"/>
    <property type="molecule type" value="Genomic_DNA"/>
</dbReference>
<evidence type="ECO:0000256" key="2">
    <source>
        <dbReference type="ARBA" id="ARBA00022475"/>
    </source>
</evidence>
<evidence type="ECO:0000256" key="3">
    <source>
        <dbReference type="ARBA" id="ARBA00022692"/>
    </source>
</evidence>
<evidence type="ECO:0000259" key="7">
    <source>
        <dbReference type="Pfam" id="PF09335"/>
    </source>
</evidence>
<keyword evidence="3 6" id="KW-0812">Transmembrane</keyword>
<dbReference type="Pfam" id="PF09335">
    <property type="entry name" value="VTT_dom"/>
    <property type="match status" value="1"/>
</dbReference>
<feature type="transmembrane region" description="Helical" evidence="6">
    <location>
        <begin position="178"/>
        <end position="197"/>
    </location>
</feature>
<evidence type="ECO:0000256" key="5">
    <source>
        <dbReference type="ARBA" id="ARBA00023136"/>
    </source>
</evidence>
<reference evidence="8" key="1">
    <citation type="submission" date="2019-08" db="EMBL/GenBank/DDBJ databases">
        <authorList>
            <person name="Kucharzyk K."/>
            <person name="Murdoch R.W."/>
            <person name="Higgins S."/>
            <person name="Loffler F."/>
        </authorList>
    </citation>
    <scope>NUCLEOTIDE SEQUENCE</scope>
</reference>
<dbReference type="AlphaFoldDB" id="A0A644W9Q8"/>
<dbReference type="GO" id="GO:0005886">
    <property type="term" value="C:plasma membrane"/>
    <property type="evidence" value="ECO:0007669"/>
    <property type="project" value="UniProtKB-SubCell"/>
</dbReference>
<protein>
    <recommendedName>
        <fullName evidence="7">VTT domain-containing protein</fullName>
    </recommendedName>
</protein>